<name>A0A4E0RZ20_9HYME</name>
<gene>
    <name evidence="9" type="primary">Gr35</name>
    <name evidence="9" type="ORF">DALL_DALL000299</name>
</gene>
<evidence type="ECO:0000256" key="1">
    <source>
        <dbReference type="ARBA" id="ARBA00004651"/>
    </source>
</evidence>
<keyword evidence="2 8" id="KW-1003">Cell membrane</keyword>
<keyword evidence="3 8" id="KW-0812">Transmembrane</keyword>
<dbReference type="GO" id="GO:0030425">
    <property type="term" value="C:dendrite"/>
    <property type="evidence" value="ECO:0007669"/>
    <property type="project" value="TreeGrafter"/>
</dbReference>
<evidence type="ECO:0000313" key="10">
    <source>
        <dbReference type="Proteomes" id="UP000297026"/>
    </source>
</evidence>
<feature type="transmembrane region" description="Helical" evidence="8">
    <location>
        <begin position="53"/>
        <end position="71"/>
    </location>
</feature>
<dbReference type="GO" id="GO:0008049">
    <property type="term" value="P:male courtship behavior"/>
    <property type="evidence" value="ECO:0007669"/>
    <property type="project" value="TreeGrafter"/>
</dbReference>
<reference evidence="9" key="1">
    <citation type="submission" date="2019-02" db="EMBL/GenBank/DDBJ databases">
        <title>Genome of the parasitoid wasp Diachasma alloeum, an emerging model for ecological speciation and transitions to asexual reproduction.</title>
        <authorList>
            <person name="Robertson H.M."/>
            <person name="Walden K.K."/>
            <person name="Tvedte E.S."/>
            <person name="Hood G.R."/>
            <person name="Feder J.L."/>
            <person name="Forbes A.A."/>
            <person name="Logsdon J.M."/>
            <person name="Mcelroy K.E."/>
        </authorList>
    </citation>
    <scope>NUCLEOTIDE SEQUENCE [LARGE SCALE GENOMIC DNA]</scope>
    <source>
        <strain evidence="9">Michigan</strain>
    </source>
</reference>
<dbReference type="GO" id="GO:0043025">
    <property type="term" value="C:neuronal cell body"/>
    <property type="evidence" value="ECO:0007669"/>
    <property type="project" value="TreeGrafter"/>
</dbReference>
<feature type="transmembrane region" description="Helical" evidence="8">
    <location>
        <begin position="91"/>
        <end position="111"/>
    </location>
</feature>
<dbReference type="Pfam" id="PF08395">
    <property type="entry name" value="7tm_7"/>
    <property type="match status" value="1"/>
</dbReference>
<dbReference type="AlphaFoldDB" id="A0A4E0RZ20"/>
<keyword evidence="4 8" id="KW-1133">Transmembrane helix</keyword>
<protein>
    <recommendedName>
        <fullName evidence="8">Gustatory receptor</fullName>
    </recommendedName>
</protein>
<dbReference type="PANTHER" id="PTHR21143:SF133">
    <property type="entry name" value="GUSTATORY AND PHEROMONE RECEPTOR 32A-RELATED"/>
    <property type="match status" value="1"/>
</dbReference>
<feature type="transmembrane region" description="Helical" evidence="8">
    <location>
        <begin position="146"/>
        <end position="167"/>
    </location>
</feature>
<dbReference type="OrthoDB" id="6366728at2759"/>
<feature type="transmembrane region" description="Helical" evidence="8">
    <location>
        <begin position="173"/>
        <end position="194"/>
    </location>
</feature>
<evidence type="ECO:0000256" key="3">
    <source>
        <dbReference type="ARBA" id="ARBA00022692"/>
    </source>
</evidence>
<comment type="function">
    <text evidence="8">Gustatory receptor which mediates acceptance or avoidance behavior, depending on its substrates.</text>
</comment>
<sequence>MSSASFKINLLTFRVTQKVLLLMGLAPYTVTIEAPPAKESASPIKFSFSKRGCVYNIALVILIIITVITFVPEILQFEHPNYGPVVKCIDITLIIIGNTIAVTTILICCNYQQNIVDIGNQLGEFHQKFQVKSSQKCKSELTNCEYSVIVFIFSLFSIGLVIASFFLYQSLVILSSLPCAIISASFIVKYSLIIKILKGMMKSMNEAICQMDKCLIVFPEDSFFPENIGNPRLIVRNLAAVRQARAVVCKISCQIADIHGLPSLSIIFYACCGCVSAVYFLITNFMIQQRLFLNVASMTGILWILLIMYPIVLLSETVKRFNAEMERTAGLIYDFRGTRGLNKDIIYELNDFAVELLHRKVVFSAYGFFPLDCTLLYSIFGMVVTYLIILLQYKPLDVSTH</sequence>
<dbReference type="PANTHER" id="PTHR21143">
    <property type="entry name" value="INVERTEBRATE GUSTATORY RECEPTOR"/>
    <property type="match status" value="1"/>
</dbReference>
<dbReference type="GO" id="GO:0007635">
    <property type="term" value="P:chemosensory behavior"/>
    <property type="evidence" value="ECO:0007669"/>
    <property type="project" value="TreeGrafter"/>
</dbReference>
<keyword evidence="6 8" id="KW-0675">Receptor</keyword>
<dbReference type="EMBL" id="ML158701">
    <property type="protein sequence ID" value="THK33111.1"/>
    <property type="molecule type" value="Genomic_DNA"/>
</dbReference>
<evidence type="ECO:0000256" key="6">
    <source>
        <dbReference type="ARBA" id="ARBA00023170"/>
    </source>
</evidence>
<organism evidence="9 10">
    <name type="scientific">Diachasma alloeum</name>
    <dbReference type="NCBI Taxonomy" id="454923"/>
    <lineage>
        <taxon>Eukaryota</taxon>
        <taxon>Metazoa</taxon>
        <taxon>Ecdysozoa</taxon>
        <taxon>Arthropoda</taxon>
        <taxon>Hexapoda</taxon>
        <taxon>Insecta</taxon>
        <taxon>Pterygota</taxon>
        <taxon>Neoptera</taxon>
        <taxon>Endopterygota</taxon>
        <taxon>Hymenoptera</taxon>
        <taxon>Apocrita</taxon>
        <taxon>Ichneumonoidea</taxon>
        <taxon>Braconidae</taxon>
        <taxon>Opiinae</taxon>
        <taxon>Diachasma</taxon>
    </lineage>
</organism>
<evidence type="ECO:0000256" key="4">
    <source>
        <dbReference type="ARBA" id="ARBA00022989"/>
    </source>
</evidence>
<dbReference type="InterPro" id="IPR013604">
    <property type="entry name" value="7TM_chemorcpt"/>
</dbReference>
<keyword evidence="5 8" id="KW-0472">Membrane</keyword>
<comment type="subcellular location">
    <subcellularLocation>
        <location evidence="1 8">Cell membrane</location>
        <topology evidence="1 8">Multi-pass membrane protein</topology>
    </subcellularLocation>
</comment>
<keyword evidence="7 8" id="KW-0807">Transducer</keyword>
<evidence type="ECO:0000256" key="2">
    <source>
        <dbReference type="ARBA" id="ARBA00022475"/>
    </source>
</evidence>
<dbReference type="GO" id="GO:0030424">
    <property type="term" value="C:axon"/>
    <property type="evidence" value="ECO:0007669"/>
    <property type="project" value="TreeGrafter"/>
</dbReference>
<evidence type="ECO:0000256" key="7">
    <source>
        <dbReference type="ARBA" id="ARBA00023224"/>
    </source>
</evidence>
<feature type="transmembrane region" description="Helical" evidence="8">
    <location>
        <begin position="266"/>
        <end position="287"/>
    </location>
</feature>
<dbReference type="GO" id="GO:0007165">
    <property type="term" value="P:signal transduction"/>
    <property type="evidence" value="ECO:0007669"/>
    <property type="project" value="UniProtKB-KW"/>
</dbReference>
<evidence type="ECO:0000313" key="9">
    <source>
        <dbReference type="EMBL" id="THK33111.1"/>
    </source>
</evidence>
<evidence type="ECO:0000256" key="5">
    <source>
        <dbReference type="ARBA" id="ARBA00023136"/>
    </source>
</evidence>
<dbReference type="Proteomes" id="UP000297026">
    <property type="component" value="Unassembled WGS sequence"/>
</dbReference>
<evidence type="ECO:0000256" key="8">
    <source>
        <dbReference type="RuleBase" id="RU363108"/>
    </source>
</evidence>
<keyword evidence="10" id="KW-1185">Reference proteome</keyword>
<dbReference type="GO" id="GO:0050909">
    <property type="term" value="P:sensory perception of taste"/>
    <property type="evidence" value="ECO:0007669"/>
    <property type="project" value="InterPro"/>
</dbReference>
<proteinExistence type="inferred from homology"/>
<comment type="similarity">
    <text evidence="8">Belongs to the insect chemoreceptor superfamily. Gustatory receptor (GR) family.</text>
</comment>
<accession>A0A4E0RZ20</accession>
<feature type="transmembrane region" description="Helical" evidence="8">
    <location>
        <begin position="293"/>
        <end position="315"/>
    </location>
</feature>
<dbReference type="GO" id="GO:0005886">
    <property type="term" value="C:plasma membrane"/>
    <property type="evidence" value="ECO:0007669"/>
    <property type="project" value="UniProtKB-SubCell"/>
</dbReference>
<feature type="transmembrane region" description="Helical" evidence="8">
    <location>
        <begin position="374"/>
        <end position="393"/>
    </location>
</feature>